<dbReference type="Proteomes" id="UP001179363">
    <property type="component" value="Unassembled WGS sequence"/>
</dbReference>
<comment type="caution">
    <text evidence="1">The sequence shown here is derived from an EMBL/GenBank/DDBJ whole genome shotgun (WGS) entry which is preliminary data.</text>
</comment>
<evidence type="ECO:0008006" key="3">
    <source>
        <dbReference type="Google" id="ProtNLM"/>
    </source>
</evidence>
<evidence type="ECO:0000313" key="2">
    <source>
        <dbReference type="Proteomes" id="UP001179363"/>
    </source>
</evidence>
<proteinExistence type="predicted"/>
<dbReference type="EMBL" id="JAKGTH010000006">
    <property type="protein sequence ID" value="MCF4100425.1"/>
    <property type="molecule type" value="Genomic_DNA"/>
</dbReference>
<reference evidence="1" key="1">
    <citation type="submission" date="2022-01" db="EMBL/GenBank/DDBJ databases">
        <title>Gillisia lutea sp. nov., isolated from marine plastic residues from the Malvarosa beach (Valencia, Spain).</title>
        <authorList>
            <person name="Vidal-Verdu A."/>
            <person name="Molina-Menor E."/>
            <person name="Satari L."/>
            <person name="Pascual J."/>
            <person name="Pereto J."/>
            <person name="Porcar M."/>
        </authorList>
    </citation>
    <scope>NUCLEOTIDE SEQUENCE</scope>
    <source>
        <strain evidence="1">M10.2A</strain>
    </source>
</reference>
<dbReference type="PROSITE" id="PS51257">
    <property type="entry name" value="PROKAR_LIPOPROTEIN"/>
    <property type="match status" value="1"/>
</dbReference>
<evidence type="ECO:0000313" key="1">
    <source>
        <dbReference type="EMBL" id="MCF4100425.1"/>
    </source>
</evidence>
<name>A0ABS9EF65_9FLAO</name>
<protein>
    <recommendedName>
        <fullName evidence="3">Ferredoxin subunit of nitrite reductase or a ring-hydroxylating dioxygenase</fullName>
    </recommendedName>
</protein>
<sequence>MIKKLLYIVVLSSFAFGCSSDTESVKNPYLIETSFTAKLNLSLPEYNSLNFPGNTYANYNYGINGFVVYNINNTQYLAFELTDPNHVVSDCSRLSVNGIIVSCNCNDGNKYNLLTGELTEGSGEYSLKPYRVRKTGNILEVYN</sequence>
<gene>
    <name evidence="1" type="ORF">L1I30_01985</name>
</gene>
<keyword evidence="2" id="KW-1185">Reference proteome</keyword>
<organism evidence="1 2">
    <name type="scientific">Gillisia lutea</name>
    <dbReference type="NCBI Taxonomy" id="2909668"/>
    <lineage>
        <taxon>Bacteria</taxon>
        <taxon>Pseudomonadati</taxon>
        <taxon>Bacteroidota</taxon>
        <taxon>Flavobacteriia</taxon>
        <taxon>Flavobacteriales</taxon>
        <taxon>Flavobacteriaceae</taxon>
        <taxon>Gillisia</taxon>
    </lineage>
</organism>
<accession>A0ABS9EF65</accession>
<dbReference type="RefSeq" id="WP_236132571.1">
    <property type="nucleotide sequence ID" value="NZ_JAKGTH010000006.1"/>
</dbReference>